<sequence>MECCYPVDCGEYAVAPMLVPAYCPRKYCDQEPCCPRLPRCQKPKYYCSEKPCRVPVYDCCAAPPQKGCCSPSLPRRAPCPEPEPCCYEQPCCKPVKTKYIMPCYRYEDGRIANQPTVLMRRACEVACGTRKRKPFVVSSYAADPHNEIRRFHSEDERGNCCFHFERKKPPKCDPCWAPGACQPCVPCHSSPVCCPTQCLECQYVDGVYAHPTDPTSCCQFS</sequence>
<accession>A0ACC2RBL2</accession>
<keyword evidence="2" id="KW-1185">Reference proteome</keyword>
<gene>
    <name evidence="1" type="ORF">PYW08_006918</name>
</gene>
<dbReference type="EMBL" id="CM056778">
    <property type="protein sequence ID" value="KAJ8736262.1"/>
    <property type="molecule type" value="Genomic_DNA"/>
</dbReference>
<organism evidence="1 2">
    <name type="scientific">Mythimna loreyi</name>
    <dbReference type="NCBI Taxonomy" id="667449"/>
    <lineage>
        <taxon>Eukaryota</taxon>
        <taxon>Metazoa</taxon>
        <taxon>Ecdysozoa</taxon>
        <taxon>Arthropoda</taxon>
        <taxon>Hexapoda</taxon>
        <taxon>Insecta</taxon>
        <taxon>Pterygota</taxon>
        <taxon>Neoptera</taxon>
        <taxon>Endopterygota</taxon>
        <taxon>Lepidoptera</taxon>
        <taxon>Glossata</taxon>
        <taxon>Ditrysia</taxon>
        <taxon>Noctuoidea</taxon>
        <taxon>Noctuidae</taxon>
        <taxon>Noctuinae</taxon>
        <taxon>Hadenini</taxon>
        <taxon>Mythimna</taxon>
    </lineage>
</organism>
<evidence type="ECO:0000313" key="2">
    <source>
        <dbReference type="Proteomes" id="UP001231649"/>
    </source>
</evidence>
<protein>
    <submittedName>
        <fullName evidence="1">Uncharacterized protein</fullName>
    </submittedName>
</protein>
<name>A0ACC2RBL2_9NEOP</name>
<reference evidence="1" key="1">
    <citation type="submission" date="2023-03" db="EMBL/GenBank/DDBJ databases">
        <title>Chromosome-level genomes of two armyworms, Mythimna separata and Mythimna loreyi, provide insights into the biosynthesis and reception of sex pheromones.</title>
        <authorList>
            <person name="Zhao H."/>
        </authorList>
    </citation>
    <scope>NUCLEOTIDE SEQUENCE</scope>
    <source>
        <strain evidence="1">BeijingLab</strain>
    </source>
</reference>
<comment type="caution">
    <text evidence="1">The sequence shown here is derived from an EMBL/GenBank/DDBJ whole genome shotgun (WGS) entry which is preliminary data.</text>
</comment>
<proteinExistence type="predicted"/>
<dbReference type="Proteomes" id="UP001231649">
    <property type="component" value="Chromosome 2"/>
</dbReference>
<evidence type="ECO:0000313" key="1">
    <source>
        <dbReference type="EMBL" id="KAJ8736262.1"/>
    </source>
</evidence>